<accession>A0ABP9Y1C2</accession>
<feature type="region of interest" description="Disordered" evidence="1">
    <location>
        <begin position="35"/>
        <end position="100"/>
    </location>
</feature>
<evidence type="ECO:0000256" key="1">
    <source>
        <dbReference type="SAM" id="MobiDB-lite"/>
    </source>
</evidence>
<keyword evidence="3" id="KW-1185">Reference proteome</keyword>
<feature type="region of interest" description="Disordered" evidence="1">
    <location>
        <begin position="199"/>
        <end position="228"/>
    </location>
</feature>
<dbReference type="Proteomes" id="UP001476247">
    <property type="component" value="Unassembled WGS sequence"/>
</dbReference>
<feature type="compositionally biased region" description="Low complexity" evidence="1">
    <location>
        <begin position="70"/>
        <end position="85"/>
    </location>
</feature>
<evidence type="ECO:0000313" key="2">
    <source>
        <dbReference type="EMBL" id="GAA5800107.1"/>
    </source>
</evidence>
<comment type="caution">
    <text evidence="2">The sequence shown here is derived from an EMBL/GenBank/DDBJ whole genome shotgun (WGS) entry which is preliminary data.</text>
</comment>
<organism evidence="2 3">
    <name type="scientific">Helicostylum pulchrum</name>
    <dbReference type="NCBI Taxonomy" id="562976"/>
    <lineage>
        <taxon>Eukaryota</taxon>
        <taxon>Fungi</taxon>
        <taxon>Fungi incertae sedis</taxon>
        <taxon>Mucoromycota</taxon>
        <taxon>Mucoromycotina</taxon>
        <taxon>Mucoromycetes</taxon>
        <taxon>Mucorales</taxon>
        <taxon>Mucorineae</taxon>
        <taxon>Mucoraceae</taxon>
        <taxon>Helicostylum</taxon>
    </lineage>
</organism>
<sequence>MTPPSAAPKTSSNTCTGSETCACYKCQRQRRRAGINRNAPVNSQPINSQLVSSPSVISQPNTPNRAATESPISSTCSNNSSTMVSPQPKSLKRSSTLRKTPTLRSYERHMPKPAYAQKDSIYRIEVEESKEDKKAKANNTKSLQKDSYTMAWNEDETGDDLLSSLVTFQTIFEEKVDGNEGLSDLLEQRTKELKYQKLREQQDSLRSKSTEPDLPPRQPDCLTLSYRNGPRHNPLTLYHTMKMHGEQERMCAYSKFL</sequence>
<protein>
    <submittedName>
        <fullName evidence="2">Uncharacterized protein</fullName>
    </submittedName>
</protein>
<reference evidence="2 3" key="1">
    <citation type="submission" date="2024-04" db="EMBL/GenBank/DDBJ databases">
        <title>genome sequences of Mucor flavus KT1a and Helicostylum pulchrum KT1b strains isolation_sourced from the surface of a dry-aged beef.</title>
        <authorList>
            <person name="Toyotome T."/>
            <person name="Hosono M."/>
            <person name="Torimaru M."/>
            <person name="Fukuda K."/>
            <person name="Mikami N."/>
        </authorList>
    </citation>
    <scope>NUCLEOTIDE SEQUENCE [LARGE SCALE GENOMIC DNA]</scope>
    <source>
        <strain evidence="2 3">KT1b</strain>
    </source>
</reference>
<feature type="compositionally biased region" description="Polar residues" evidence="1">
    <location>
        <begin position="39"/>
        <end position="67"/>
    </location>
</feature>
<name>A0ABP9Y1C2_9FUNG</name>
<dbReference type="EMBL" id="BAABUJ010000014">
    <property type="protein sequence ID" value="GAA5800107.1"/>
    <property type="molecule type" value="Genomic_DNA"/>
</dbReference>
<feature type="compositionally biased region" description="Basic and acidic residues" evidence="1">
    <location>
        <begin position="199"/>
        <end position="211"/>
    </location>
</feature>
<gene>
    <name evidence="2" type="ORF">HPULCUR_005529</name>
</gene>
<evidence type="ECO:0000313" key="3">
    <source>
        <dbReference type="Proteomes" id="UP001476247"/>
    </source>
</evidence>
<proteinExistence type="predicted"/>